<dbReference type="GO" id="GO:0048667">
    <property type="term" value="P:cell morphogenesis involved in neuron differentiation"/>
    <property type="evidence" value="ECO:0007669"/>
    <property type="project" value="UniProtKB-ARBA"/>
</dbReference>
<dbReference type="SMART" id="SM00179">
    <property type="entry name" value="EGF_CA"/>
    <property type="match status" value="2"/>
</dbReference>
<dbReference type="FunFam" id="2.10.25.10:FF:000172">
    <property type="entry name" value="FAT atypical cadherin 3"/>
    <property type="match status" value="1"/>
</dbReference>
<evidence type="ECO:0000256" key="4">
    <source>
        <dbReference type="ARBA" id="ARBA00022737"/>
    </source>
</evidence>
<dbReference type="GO" id="GO:0048646">
    <property type="term" value="P:anatomical structure formation involved in morphogenesis"/>
    <property type="evidence" value="ECO:0007669"/>
    <property type="project" value="UniProtKB-ARBA"/>
</dbReference>
<evidence type="ECO:0000313" key="10">
    <source>
        <dbReference type="Proteomes" id="UP001186944"/>
    </source>
</evidence>
<keyword evidence="6" id="KW-0325">Glycoprotein</keyword>
<dbReference type="GO" id="GO:0043005">
    <property type="term" value="C:neuron projection"/>
    <property type="evidence" value="ECO:0007669"/>
    <property type="project" value="UniProtKB-ARBA"/>
</dbReference>
<dbReference type="GO" id="GO:0009887">
    <property type="term" value="P:animal organ morphogenesis"/>
    <property type="evidence" value="ECO:0007669"/>
    <property type="project" value="UniProtKB-ARBA"/>
</dbReference>
<evidence type="ECO:0000256" key="5">
    <source>
        <dbReference type="ARBA" id="ARBA00023157"/>
    </source>
</evidence>
<evidence type="ECO:0000256" key="6">
    <source>
        <dbReference type="ARBA" id="ARBA00023180"/>
    </source>
</evidence>
<protein>
    <recommendedName>
        <fullName evidence="8">EGF-like domain-containing protein</fullName>
    </recommendedName>
</protein>
<dbReference type="InterPro" id="IPR000742">
    <property type="entry name" value="EGF"/>
</dbReference>
<dbReference type="GO" id="GO:0005112">
    <property type="term" value="F:Notch binding"/>
    <property type="evidence" value="ECO:0007669"/>
    <property type="project" value="TreeGrafter"/>
</dbReference>
<comment type="caution">
    <text evidence="9">The sequence shown here is derived from an EMBL/GenBank/DDBJ whole genome shotgun (WGS) entry which is preliminary data.</text>
</comment>
<dbReference type="Gene3D" id="2.10.25.10">
    <property type="entry name" value="Laminin"/>
    <property type="match status" value="2"/>
</dbReference>
<dbReference type="FunFam" id="2.10.25.10:FF:000255">
    <property type="entry name" value="Sushi, nidogen and EGF-like domains 1"/>
    <property type="match status" value="1"/>
</dbReference>
<dbReference type="SUPFAM" id="SSF57196">
    <property type="entry name" value="EGF/Laminin"/>
    <property type="match status" value="2"/>
</dbReference>
<feature type="non-terminal residue" evidence="9">
    <location>
        <position position="1"/>
    </location>
</feature>
<name>A0AA88XJD1_PINIB</name>
<evidence type="ECO:0000256" key="2">
    <source>
        <dbReference type="ARBA" id="ARBA00022536"/>
    </source>
</evidence>
<feature type="disulfide bond" evidence="7">
    <location>
        <begin position="520"/>
        <end position="529"/>
    </location>
</feature>
<dbReference type="Pfam" id="PF00008">
    <property type="entry name" value="EGF"/>
    <property type="match status" value="2"/>
</dbReference>
<evidence type="ECO:0000256" key="7">
    <source>
        <dbReference type="PROSITE-ProRule" id="PRU00076"/>
    </source>
</evidence>
<dbReference type="PROSITE" id="PS00022">
    <property type="entry name" value="EGF_1"/>
    <property type="match status" value="2"/>
</dbReference>
<keyword evidence="3" id="KW-0732">Signal</keyword>
<keyword evidence="10" id="KW-1185">Reference proteome</keyword>
<keyword evidence="4" id="KW-0677">Repeat</keyword>
<dbReference type="SMART" id="SM00181">
    <property type="entry name" value="EGF"/>
    <property type="match status" value="2"/>
</dbReference>
<dbReference type="AlphaFoldDB" id="A0AA88XJD1"/>
<reference evidence="9" key="1">
    <citation type="submission" date="2019-08" db="EMBL/GenBank/DDBJ databases">
        <title>The improved chromosome-level genome for the pearl oyster Pinctada fucata martensii using PacBio sequencing and Hi-C.</title>
        <authorList>
            <person name="Zheng Z."/>
        </authorList>
    </citation>
    <scope>NUCLEOTIDE SEQUENCE</scope>
    <source>
        <strain evidence="9">ZZ-2019</strain>
        <tissue evidence="9">Adductor muscle</tissue>
    </source>
</reference>
<dbReference type="InterPro" id="IPR001881">
    <property type="entry name" value="EGF-like_Ca-bd_dom"/>
</dbReference>
<evidence type="ECO:0000259" key="8">
    <source>
        <dbReference type="PROSITE" id="PS50026"/>
    </source>
</evidence>
<gene>
    <name evidence="9" type="ORF">FSP39_016575</name>
</gene>
<dbReference type="SUPFAM" id="SSF56496">
    <property type="entry name" value="Fibrinogen C-terminal domain-like"/>
    <property type="match status" value="1"/>
</dbReference>
<dbReference type="PANTHER" id="PTHR12916">
    <property type="entry name" value="CYTOCHROME C OXIDASE POLYPEPTIDE VIC-2"/>
    <property type="match status" value="1"/>
</dbReference>
<organism evidence="9 10">
    <name type="scientific">Pinctada imbricata</name>
    <name type="common">Atlantic pearl-oyster</name>
    <name type="synonym">Pinctada martensii</name>
    <dbReference type="NCBI Taxonomy" id="66713"/>
    <lineage>
        <taxon>Eukaryota</taxon>
        <taxon>Metazoa</taxon>
        <taxon>Spiralia</taxon>
        <taxon>Lophotrochozoa</taxon>
        <taxon>Mollusca</taxon>
        <taxon>Bivalvia</taxon>
        <taxon>Autobranchia</taxon>
        <taxon>Pteriomorphia</taxon>
        <taxon>Pterioida</taxon>
        <taxon>Pterioidea</taxon>
        <taxon>Pteriidae</taxon>
        <taxon>Pinctada</taxon>
    </lineage>
</organism>
<feature type="disulfide bond" evidence="7">
    <location>
        <begin position="253"/>
        <end position="262"/>
    </location>
</feature>
<dbReference type="GO" id="GO:0016358">
    <property type="term" value="P:dendrite development"/>
    <property type="evidence" value="ECO:0007669"/>
    <property type="project" value="UniProtKB-ARBA"/>
</dbReference>
<keyword evidence="2 7" id="KW-0245">EGF-like domain</keyword>
<evidence type="ECO:0000313" key="9">
    <source>
        <dbReference type="EMBL" id="KAK3086303.1"/>
    </source>
</evidence>
<dbReference type="GO" id="GO:0007219">
    <property type="term" value="P:Notch signaling pathway"/>
    <property type="evidence" value="ECO:0007669"/>
    <property type="project" value="TreeGrafter"/>
</dbReference>
<sequence>SCEDKFIGGSMKNGTYQIYNRKNQAYFVYCEFYNNYGYTYVSRTTNVEINIDDLYTTRDHVKIRIQRNDRTQAETTVENLARYKTQYPLTFFYNRNNGFATPINHAALGPYLYLGFLPVSAANHVQPQGYRAGSRDFPFNNCDRNPNSYIAFFFDTNSHKEVAYSNTDYPLMHGWINVARDIPTSSDMPDEFYFLYEMHMGGCGGYAVAHQHDNLLGAALGFRFDVKDPCENNPCQNGGTCLSVTETSYDCECTQGHLGKRCEFDSCKDIFIGGNTKNGTYQIYNRKNQAYFVYCEFHNNYGYTYVSRTTTVGINIDDLYSTREHAKIRIQKNDRTQAETTVENLARYKTQYPLTFFYNRNNGFATPINHAALGPYLYLGFLPVSAANHVQPQGYRAGGRDFPFNNCDHNPNSYIAFFFNPNSHKEAAYSNINVDWPLMHGWINVAKNIPTSSHMSDDYYFLYEMHMGGCGGYAVAHHHDNVLGAALGLRFDVKDPCKNNPCQNGGTCFSVTETSYDCECTQGHLGKRCEFG</sequence>
<keyword evidence="5 7" id="KW-1015">Disulfide bond</keyword>
<feature type="domain" description="EGF-like" evidence="8">
    <location>
        <begin position="226"/>
        <end position="263"/>
    </location>
</feature>
<feature type="domain" description="EGF-like" evidence="8">
    <location>
        <begin position="493"/>
        <end position="530"/>
    </location>
</feature>
<comment type="caution">
    <text evidence="7">Lacks conserved residue(s) required for the propagation of feature annotation.</text>
</comment>
<dbReference type="GO" id="GO:0001764">
    <property type="term" value="P:neuron migration"/>
    <property type="evidence" value="ECO:0007669"/>
    <property type="project" value="UniProtKB-ARBA"/>
</dbReference>
<evidence type="ECO:0000256" key="1">
    <source>
        <dbReference type="ARBA" id="ARBA00022473"/>
    </source>
</evidence>
<evidence type="ECO:0000256" key="3">
    <source>
        <dbReference type="ARBA" id="ARBA00022729"/>
    </source>
</evidence>
<proteinExistence type="predicted"/>
<dbReference type="InterPro" id="IPR036056">
    <property type="entry name" value="Fibrinogen-like_C"/>
</dbReference>
<dbReference type="CDD" id="cd00054">
    <property type="entry name" value="EGF_CA"/>
    <property type="match status" value="2"/>
</dbReference>
<dbReference type="EMBL" id="VSWD01000012">
    <property type="protein sequence ID" value="KAK3086303.1"/>
    <property type="molecule type" value="Genomic_DNA"/>
</dbReference>
<dbReference type="PANTHER" id="PTHR12916:SF4">
    <property type="entry name" value="UNINFLATABLE, ISOFORM C"/>
    <property type="match status" value="1"/>
</dbReference>
<dbReference type="GO" id="GO:0005509">
    <property type="term" value="F:calcium ion binding"/>
    <property type="evidence" value="ECO:0007669"/>
    <property type="project" value="InterPro"/>
</dbReference>
<dbReference type="Proteomes" id="UP001186944">
    <property type="component" value="Unassembled WGS sequence"/>
</dbReference>
<dbReference type="PROSITE" id="PS50026">
    <property type="entry name" value="EGF_3"/>
    <property type="match status" value="2"/>
</dbReference>
<accession>A0AA88XJD1</accession>
<keyword evidence="1" id="KW-0217">Developmental protein</keyword>